<reference evidence="11 12" key="1">
    <citation type="submission" date="2019-09" db="EMBL/GenBank/DDBJ databases">
        <title>Draft genome of the ectomycorrhizal ascomycete Sphaerosporella brunnea.</title>
        <authorList>
            <consortium name="DOE Joint Genome Institute"/>
            <person name="Benucci G.M."/>
            <person name="Marozzi G."/>
            <person name="Antonielli L."/>
            <person name="Sanchez S."/>
            <person name="Marco P."/>
            <person name="Wang X."/>
            <person name="Falini L.B."/>
            <person name="Barry K."/>
            <person name="Haridas S."/>
            <person name="Lipzen A."/>
            <person name="Labutti K."/>
            <person name="Grigoriev I.V."/>
            <person name="Murat C."/>
            <person name="Martin F."/>
            <person name="Albertini E."/>
            <person name="Donnini D."/>
            <person name="Bonito G."/>
        </authorList>
    </citation>
    <scope>NUCLEOTIDE SEQUENCE [LARGE SCALE GENOMIC DNA]</scope>
    <source>
        <strain evidence="11 12">Sb_GMNB300</strain>
    </source>
</reference>
<dbReference type="FunCoup" id="A0A5J5F0S5">
    <property type="interactions" value="135"/>
</dbReference>
<evidence type="ECO:0000256" key="4">
    <source>
        <dbReference type="ARBA" id="ARBA00014745"/>
    </source>
</evidence>
<feature type="compositionally biased region" description="Basic and acidic residues" evidence="10">
    <location>
        <begin position="218"/>
        <end position="228"/>
    </location>
</feature>
<accession>A0A5J5F0S5</accession>
<dbReference type="GO" id="GO:0000398">
    <property type="term" value="P:mRNA splicing, via spliceosome"/>
    <property type="evidence" value="ECO:0007669"/>
    <property type="project" value="UniProtKB-UniRule"/>
</dbReference>
<evidence type="ECO:0000313" key="12">
    <source>
        <dbReference type="Proteomes" id="UP000326924"/>
    </source>
</evidence>
<feature type="region of interest" description="Disordered" evidence="10">
    <location>
        <begin position="1"/>
        <end position="80"/>
    </location>
</feature>
<name>A0A5J5F0S5_9PEZI</name>
<organism evidence="11 12">
    <name type="scientific">Sphaerosporella brunnea</name>
    <dbReference type="NCBI Taxonomy" id="1250544"/>
    <lineage>
        <taxon>Eukaryota</taxon>
        <taxon>Fungi</taxon>
        <taxon>Dikarya</taxon>
        <taxon>Ascomycota</taxon>
        <taxon>Pezizomycotina</taxon>
        <taxon>Pezizomycetes</taxon>
        <taxon>Pezizales</taxon>
        <taxon>Pyronemataceae</taxon>
        <taxon>Sphaerosporella</taxon>
    </lineage>
</organism>
<evidence type="ECO:0000256" key="10">
    <source>
        <dbReference type="SAM" id="MobiDB-lite"/>
    </source>
</evidence>
<dbReference type="GO" id="GO:0071013">
    <property type="term" value="C:catalytic step 2 spliceosome"/>
    <property type="evidence" value="ECO:0007669"/>
    <property type="project" value="TreeGrafter"/>
</dbReference>
<protein>
    <recommendedName>
        <fullName evidence="4 9">Pre-mRNA-splicing factor SYF2</fullName>
    </recommendedName>
</protein>
<feature type="compositionally biased region" description="Low complexity" evidence="10">
    <location>
        <begin position="7"/>
        <end position="33"/>
    </location>
</feature>
<comment type="similarity">
    <text evidence="3 9">Belongs to the SYF2 family.</text>
</comment>
<keyword evidence="6 9" id="KW-0747">Spliceosome</keyword>
<feature type="region of interest" description="Disordered" evidence="10">
    <location>
        <begin position="218"/>
        <end position="237"/>
    </location>
</feature>
<comment type="function">
    <text evidence="1 9">Involved in pre-mRNA splicing.</text>
</comment>
<comment type="caution">
    <text evidence="11">The sequence shown here is derived from an EMBL/GenBank/DDBJ whole genome shotgun (WGS) entry which is preliminary data.</text>
</comment>
<keyword evidence="12" id="KW-1185">Reference proteome</keyword>
<dbReference type="GO" id="GO:0000974">
    <property type="term" value="C:Prp19 complex"/>
    <property type="evidence" value="ECO:0007669"/>
    <property type="project" value="TreeGrafter"/>
</dbReference>
<evidence type="ECO:0000256" key="3">
    <source>
        <dbReference type="ARBA" id="ARBA00010028"/>
    </source>
</evidence>
<dbReference type="Proteomes" id="UP000326924">
    <property type="component" value="Unassembled WGS sequence"/>
</dbReference>
<keyword evidence="8 9" id="KW-0539">Nucleus</keyword>
<evidence type="ECO:0000256" key="5">
    <source>
        <dbReference type="ARBA" id="ARBA00022664"/>
    </source>
</evidence>
<dbReference type="InterPro" id="IPR013260">
    <property type="entry name" value="mRNA_splic_SYF2"/>
</dbReference>
<dbReference type="PANTHER" id="PTHR13264:SF5">
    <property type="entry name" value="PRE-MRNA-SPLICING FACTOR SYF2"/>
    <property type="match status" value="1"/>
</dbReference>
<dbReference type="OrthoDB" id="199717at2759"/>
<dbReference type="AlphaFoldDB" id="A0A5J5F0S5"/>
<dbReference type="Pfam" id="PF08231">
    <property type="entry name" value="SYF2"/>
    <property type="match status" value="1"/>
</dbReference>
<evidence type="ECO:0000256" key="9">
    <source>
        <dbReference type="RuleBase" id="RU367148"/>
    </source>
</evidence>
<gene>
    <name evidence="11" type="ORF">FN846DRAFT_794549</name>
</gene>
<keyword evidence="5 9" id="KW-0507">mRNA processing</keyword>
<dbReference type="GO" id="GO:0071014">
    <property type="term" value="C:post-mRNA release spliceosomal complex"/>
    <property type="evidence" value="ECO:0007669"/>
    <property type="project" value="TreeGrafter"/>
</dbReference>
<evidence type="ECO:0000256" key="1">
    <source>
        <dbReference type="ARBA" id="ARBA00003777"/>
    </source>
</evidence>
<evidence type="ECO:0000256" key="6">
    <source>
        <dbReference type="ARBA" id="ARBA00022728"/>
    </source>
</evidence>
<dbReference type="PANTHER" id="PTHR13264">
    <property type="entry name" value="GCIP-INTERACTING PROTEIN P29"/>
    <property type="match status" value="1"/>
</dbReference>
<evidence type="ECO:0000256" key="7">
    <source>
        <dbReference type="ARBA" id="ARBA00023187"/>
    </source>
</evidence>
<dbReference type="InParanoid" id="A0A5J5F0S5"/>
<evidence type="ECO:0000256" key="8">
    <source>
        <dbReference type="ARBA" id="ARBA00023242"/>
    </source>
</evidence>
<dbReference type="EMBL" id="VXIS01000060">
    <property type="protein sequence ID" value="KAA8909198.1"/>
    <property type="molecule type" value="Genomic_DNA"/>
</dbReference>
<evidence type="ECO:0000313" key="11">
    <source>
        <dbReference type="EMBL" id="KAA8909198.1"/>
    </source>
</evidence>
<sequence>MPPSASPAPESSAASPEPSSSSSSTAVGATPAADPVKARLEKWKALQNRAKKSSATNLKEVYAERRRQMVDPATTSRLQRKKAEAEFKLAKAEAAEAGEDFERKRAWDWTVEESERWDRRMEKKKRHVEDVAFQDYSQTARKMYKRQMRELKPDLEGYAADKAKLLKEGSVVETEDGELVIVDRDGEFYADADSLGFVDNKPKKEAVDRLVADLKKAEDARMSRKRGGEDDDVTYINDKNKQFNQKLQRAYGKYTKEIRDSFERGTMI</sequence>
<comment type="subunit">
    <text evidence="9">May be part of a spliceosome complex.</text>
</comment>
<proteinExistence type="inferred from homology"/>
<evidence type="ECO:0000256" key="2">
    <source>
        <dbReference type="ARBA" id="ARBA00004123"/>
    </source>
</evidence>
<comment type="subcellular location">
    <subcellularLocation>
        <location evidence="2 9">Nucleus</location>
    </subcellularLocation>
</comment>
<keyword evidence="7 9" id="KW-0508">mRNA splicing</keyword>